<evidence type="ECO:0000313" key="2">
    <source>
        <dbReference type="Proteomes" id="UP000050795"/>
    </source>
</evidence>
<dbReference type="AlphaFoldDB" id="A0AA85ISI5"/>
<protein>
    <submittedName>
        <fullName evidence="3">Uncharacterized protein</fullName>
    </submittedName>
</protein>
<proteinExistence type="predicted"/>
<feature type="transmembrane region" description="Helical" evidence="1">
    <location>
        <begin position="6"/>
        <end position="29"/>
    </location>
</feature>
<reference evidence="3" key="2">
    <citation type="submission" date="2023-11" db="UniProtKB">
        <authorList>
            <consortium name="WormBaseParasite"/>
        </authorList>
    </citation>
    <scope>IDENTIFICATION</scope>
</reference>
<dbReference type="WBParaSite" id="TREG1_107660.1">
    <property type="protein sequence ID" value="TREG1_107660.1"/>
    <property type="gene ID" value="TREG1_107660"/>
</dbReference>
<feature type="transmembrane region" description="Helical" evidence="1">
    <location>
        <begin position="141"/>
        <end position="161"/>
    </location>
</feature>
<name>A0AA85ISI5_TRIRE</name>
<keyword evidence="2" id="KW-1185">Reference proteome</keyword>
<keyword evidence="1" id="KW-0812">Transmembrane</keyword>
<keyword evidence="1" id="KW-0472">Membrane</keyword>
<keyword evidence="1" id="KW-1133">Transmembrane helix</keyword>
<evidence type="ECO:0000313" key="3">
    <source>
        <dbReference type="WBParaSite" id="TREG1_107660.1"/>
    </source>
</evidence>
<evidence type="ECO:0000256" key="1">
    <source>
        <dbReference type="SAM" id="Phobius"/>
    </source>
</evidence>
<sequence>MAYQFIGSLSLASLFSLLTWPILQMLCFYKIIHYAKNNNHNNNQNNISTVVKTTSRWEQKLWNFEWQIHHLDCNIFALIIIESQSFSKSWKQLNSGLVKIQLLNNIIELIRCLFRNGNIFWINILFCETANFNCFSYYSNYIIWVCYFISSAILTILQHIMSTVIVCYCLQEYKATEEEIFGNELNFIFRHESFKCHLVKLLKTEETKLHALKNGCISNRLHNQSSGSYIDYRNLNIQWIENPDGDFSVKGFSLHPPIPQPRGQKR</sequence>
<reference evidence="2" key="1">
    <citation type="submission" date="2022-06" db="EMBL/GenBank/DDBJ databases">
        <authorList>
            <person name="Berger JAMES D."/>
            <person name="Berger JAMES D."/>
        </authorList>
    </citation>
    <scope>NUCLEOTIDE SEQUENCE [LARGE SCALE GENOMIC DNA]</scope>
</reference>
<dbReference type="Proteomes" id="UP000050795">
    <property type="component" value="Unassembled WGS sequence"/>
</dbReference>
<organism evidence="2 3">
    <name type="scientific">Trichobilharzia regenti</name>
    <name type="common">Nasal bird schistosome</name>
    <dbReference type="NCBI Taxonomy" id="157069"/>
    <lineage>
        <taxon>Eukaryota</taxon>
        <taxon>Metazoa</taxon>
        <taxon>Spiralia</taxon>
        <taxon>Lophotrochozoa</taxon>
        <taxon>Platyhelminthes</taxon>
        <taxon>Trematoda</taxon>
        <taxon>Digenea</taxon>
        <taxon>Strigeidida</taxon>
        <taxon>Schistosomatoidea</taxon>
        <taxon>Schistosomatidae</taxon>
        <taxon>Trichobilharzia</taxon>
    </lineage>
</organism>
<accession>A0AA85ISI5</accession>